<evidence type="ECO:0000256" key="2">
    <source>
        <dbReference type="ARBA" id="ARBA00022679"/>
    </source>
</evidence>
<dbReference type="EMBL" id="LVLJ01000312">
    <property type="protein sequence ID" value="OAE34766.1"/>
    <property type="molecule type" value="Genomic_DNA"/>
</dbReference>
<proteinExistence type="predicted"/>
<evidence type="ECO:0000256" key="1">
    <source>
        <dbReference type="ARBA" id="ARBA00022603"/>
    </source>
</evidence>
<dbReference type="GO" id="GO:0016423">
    <property type="term" value="F:tRNA (guanine) methyltransferase activity"/>
    <property type="evidence" value="ECO:0007669"/>
    <property type="project" value="InterPro"/>
</dbReference>
<dbReference type="Gene3D" id="3.40.1280.10">
    <property type="match status" value="1"/>
</dbReference>
<keyword evidence="5" id="KW-1185">Reference proteome</keyword>
<feature type="domain" description="tRNA/rRNA methyltransferase SpoU type" evidence="3">
    <location>
        <begin position="1809"/>
        <end position="1898"/>
    </location>
</feature>
<name>A0A176WR42_MARPO</name>
<evidence type="ECO:0000259" key="3">
    <source>
        <dbReference type="Pfam" id="PF00588"/>
    </source>
</evidence>
<sequence>MGPAAALVGALGKVPAAAVPGLVDALLLTTQCSASSLLLDLLRFFPDIFRQVSAGEPAFTHDKEEGEMNHTYLTALFHLLKDNEREAGNLEKVIWTVCVPLFRSRNPKLRSLQVEVAEMLAQAVGELASWDVVKNSLALLCLQSLNPILHRDAEFARDQPHKTADYQAWQTLEKKYKLVSFGSTLEHKEELLSIYVVCELLGTLMAAALEASSRLDLTTKNMVKADGDRIYTAQNFCEDIVAIFLEPALALLAQPLDGSMRHCAVQNLLPSLLTSSVRFGWLNDVFTEERSVEARKSSLQEVWRCCQSLLSHGPSQRQDVYMALASFSDLLFPADSLSVTSKSLRDESNDDKVKAFDIRDEVQFWEELKTGLGDDDSLTRKRALFVLRKALTGLHSSPVSATSDFHEMPREMNGSGKSMGPNDKKVSKRNKWADKEAGFLGVGVVKDKLTVVDGWRERWNAFILLHETLEEYGIHLVEAAWTHQMSFLLQFTNLKGESNDASPYWAGNWTQKKTCDIDVNFMWISVLWQRGFDHKNPQVRRLVMQSFLDIKWEKIRKLSLLLPENVLLGPYLEALDDPVHHRDFGMKGNYSSITAEGAANVMRAYSSSLTRRHRGRAGLMTHAICLEASALGFTSGIVSLPNVSKEQILSASDAGNLQSDEDPACLLDLLRNMAEISKHHFNPNYRAKDSSDPLRVAMSGITSSWLLMCNRVCGHVLRAACALVALPKVPFSKFAYFLSSFPKEHMILGGSLHHVLMSWIQAAGTESATASAAEINLWIVEGLNEMAETFLKLPGIFSSAATDEDVEAWRLEADRWTRLLSLSLLTGIDCQHVITMIHKKASQIYSHAYMSACTPERVLLLLRSLLKEFTPLLDACEDSIIQSDADSCTMSLRPGDKRISDMVLAIMDEVRSYARRSSVAFWEHGPRGLITLPAAVSGKLGGRSQRRLPSHLTSAVLQGVLSISALADCCLWCSRVGLLSHIPESVVTCLWEFAWEVVTTPRIMDEVAAELQLAALEAFTCACSALAETATQFFTTAAHASMKFESKTGAFLPDTPDKMADGLLNALVKNVEDSAFVGALGRSRRAILYGCKWSSVDTLLSITKQSLSGHRLFRGEEKLSSAFSSSTLGGLFKDCIESLESAGEEYLLPLLRSIRWLMKWEVLTNMEADEDEDNKYQAMWALVQAGWSAMVDCNKRRVAPTAAFLSAIFNPVIFCDLGMHGSPEDHEEYGPLKWLLNRLIDQGSRSPRTMRLTALHLTGLWLLFPETTTFYMQELKKFSLYGGEAVDEELDGEILESHTAAREYATLIQSSDPELTEEFTNSEMFVRVTVAVMVHKLSLMAQNSGLESIGIRPLVRQHARTFGQKYLFELLTAAADDTDLNKELYKKKSAIHRRKVRVWQMLCILTPFLCREDLARLTTLLKKCLHRNNMPSVRQYIESFAAQLFLRFPELIEEHLILALHDYNMKTQALSSYVLIATNVLKGTPVSRQKELMRQVLPAILPFMTSHHHNLRSFTQVLIFRILRQFLTSTVSSNCNDDELCLRSVAAYLEGNVDCTRMRTFVEKHLDAYDPFSSTTPRGIFCSRFGEVDTTKSAEDHPFECAPVAVLDQVALFLNEARDELRESMAADNVALTIEENISRENGREYVSESVEVRSGGKAGGQFDDGASTTTRDASTDVLSLGKLDIQKKIASLRFSDSHTGETNVKTSTVAGYDAEAELLLESIESRAKELIRMRGGRQDLIVVASLVGSVPNLAGLARTCEVFKASCLVVADASIAEDRQFQLIRSSPIPRLMDGYWLLDWNVGCGSSVTAEQWIPVVEVPEAGISNYLKRKRREGYSILGLEQTANSVSIDKYLFPQKVVLVLGRESDGIPVDIIQALDTCVEIPQLGVIRSLNVHMPQSDVALRPVRIVLLNAAQATHWGIAEGG</sequence>
<evidence type="ECO:0000313" key="5">
    <source>
        <dbReference type="Proteomes" id="UP000077202"/>
    </source>
</evidence>
<dbReference type="InterPro" id="IPR016024">
    <property type="entry name" value="ARM-type_fold"/>
</dbReference>
<dbReference type="InterPro" id="IPR045330">
    <property type="entry name" value="TRM3/TARBP1"/>
</dbReference>
<keyword evidence="2" id="KW-0808">Transferase</keyword>
<dbReference type="Proteomes" id="UP000077202">
    <property type="component" value="Unassembled WGS sequence"/>
</dbReference>
<dbReference type="SUPFAM" id="SSF48371">
    <property type="entry name" value="ARM repeat"/>
    <property type="match status" value="1"/>
</dbReference>
<accession>A0A176WR42</accession>
<evidence type="ECO:0000313" key="4">
    <source>
        <dbReference type="EMBL" id="OAE34766.1"/>
    </source>
</evidence>
<protein>
    <recommendedName>
        <fullName evidence="3">tRNA/rRNA methyltransferase SpoU type domain-containing protein</fullName>
    </recommendedName>
</protein>
<dbReference type="CDD" id="cd18091">
    <property type="entry name" value="SpoU-like_TRM3-like"/>
    <property type="match status" value="1"/>
</dbReference>
<dbReference type="GO" id="GO:0030488">
    <property type="term" value="P:tRNA methylation"/>
    <property type="evidence" value="ECO:0007669"/>
    <property type="project" value="InterPro"/>
</dbReference>
<dbReference type="InterPro" id="IPR044748">
    <property type="entry name" value="Trm3/TARBP1_C"/>
</dbReference>
<dbReference type="PANTHER" id="PTHR12029:SF11">
    <property type="entry name" value="METHYLTRANSFERASE TARBP1-RELATED"/>
    <property type="match status" value="1"/>
</dbReference>
<comment type="caution">
    <text evidence="4">The sequence shown here is derived from an EMBL/GenBank/DDBJ whole genome shotgun (WGS) entry which is preliminary data.</text>
</comment>
<dbReference type="SUPFAM" id="SSF75217">
    <property type="entry name" value="alpha/beta knot"/>
    <property type="match status" value="1"/>
</dbReference>
<dbReference type="InterPro" id="IPR001537">
    <property type="entry name" value="SpoU_MeTrfase"/>
</dbReference>
<dbReference type="GO" id="GO:0003723">
    <property type="term" value="F:RNA binding"/>
    <property type="evidence" value="ECO:0007669"/>
    <property type="project" value="InterPro"/>
</dbReference>
<dbReference type="InterPro" id="IPR029028">
    <property type="entry name" value="Alpha/beta_knot_MTases"/>
</dbReference>
<keyword evidence="1" id="KW-0489">Methyltransferase</keyword>
<gene>
    <name evidence="4" type="ORF">AXG93_2528s1320</name>
</gene>
<dbReference type="InterPro" id="IPR029026">
    <property type="entry name" value="tRNA_m1G_MTases_N"/>
</dbReference>
<organism evidence="4 5">
    <name type="scientific">Marchantia polymorpha subsp. ruderalis</name>
    <dbReference type="NCBI Taxonomy" id="1480154"/>
    <lineage>
        <taxon>Eukaryota</taxon>
        <taxon>Viridiplantae</taxon>
        <taxon>Streptophyta</taxon>
        <taxon>Embryophyta</taxon>
        <taxon>Marchantiophyta</taxon>
        <taxon>Marchantiopsida</taxon>
        <taxon>Marchantiidae</taxon>
        <taxon>Marchantiales</taxon>
        <taxon>Marchantiaceae</taxon>
        <taxon>Marchantia</taxon>
    </lineage>
</organism>
<dbReference type="PANTHER" id="PTHR12029">
    <property type="entry name" value="RNA METHYLTRANSFERASE"/>
    <property type="match status" value="1"/>
</dbReference>
<reference evidence="4" key="1">
    <citation type="submission" date="2016-03" db="EMBL/GenBank/DDBJ databases">
        <title>Mechanisms controlling the formation of the plant cell surface in tip-growing cells are functionally conserved among land plants.</title>
        <authorList>
            <person name="Honkanen S."/>
            <person name="Jones V.A."/>
            <person name="Morieri G."/>
            <person name="Champion C."/>
            <person name="Hetherington A.J."/>
            <person name="Kelly S."/>
            <person name="Saint-Marcoux D."/>
            <person name="Proust H."/>
            <person name="Prescott H."/>
            <person name="Dolan L."/>
        </authorList>
    </citation>
    <scope>NUCLEOTIDE SEQUENCE [LARGE SCALE GENOMIC DNA]</scope>
    <source>
        <tissue evidence="4">Whole gametophyte</tissue>
    </source>
</reference>
<dbReference type="Pfam" id="PF00588">
    <property type="entry name" value="SpoU_methylase"/>
    <property type="match status" value="1"/>
</dbReference>